<dbReference type="PANTHER" id="PTHR31973">
    <property type="entry name" value="POLYPROTEIN, PUTATIVE-RELATED"/>
    <property type="match status" value="1"/>
</dbReference>
<keyword evidence="2 4" id="KW-0863">Zinc-finger</keyword>
<dbReference type="AlphaFoldDB" id="A0A9Q0G694"/>
<gene>
    <name evidence="7" type="ORF">Tsubulata_029702</name>
</gene>
<evidence type="ECO:0000256" key="4">
    <source>
        <dbReference type="PROSITE-ProRule" id="PRU00325"/>
    </source>
</evidence>
<reference evidence="7" key="1">
    <citation type="submission" date="2022-02" db="EMBL/GenBank/DDBJ databases">
        <authorList>
            <person name="Henning P.M."/>
            <person name="McCubbin A.G."/>
            <person name="Shore J.S."/>
        </authorList>
    </citation>
    <scope>NUCLEOTIDE SEQUENCE</scope>
    <source>
        <strain evidence="7">F60SS</strain>
        <tissue evidence="7">Leaves</tissue>
    </source>
</reference>
<feature type="region of interest" description="Disordered" evidence="5">
    <location>
        <begin position="929"/>
        <end position="980"/>
    </location>
</feature>
<evidence type="ECO:0000256" key="2">
    <source>
        <dbReference type="ARBA" id="ARBA00022771"/>
    </source>
</evidence>
<keyword evidence="3" id="KW-0862">Zinc</keyword>
<feature type="compositionally biased region" description="Basic residues" evidence="5">
    <location>
        <begin position="964"/>
        <end position="974"/>
    </location>
</feature>
<feature type="domain" description="SWIM-type" evidence="6">
    <location>
        <begin position="603"/>
        <end position="635"/>
    </location>
</feature>
<reference evidence="7" key="2">
    <citation type="journal article" date="2023" name="Plants (Basel)">
        <title>Annotation of the Turnera subulata (Passifloraceae) Draft Genome Reveals the S-Locus Evolved after the Divergence of Turneroideae from Passifloroideae in a Stepwise Manner.</title>
        <authorList>
            <person name="Henning P.M."/>
            <person name="Roalson E.H."/>
            <person name="Mir W."/>
            <person name="McCubbin A.G."/>
            <person name="Shore J.S."/>
        </authorList>
    </citation>
    <scope>NUCLEOTIDE SEQUENCE</scope>
    <source>
        <strain evidence="7">F60SS</strain>
    </source>
</reference>
<keyword evidence="8" id="KW-1185">Reference proteome</keyword>
<feature type="compositionally biased region" description="Basic and acidic residues" evidence="5">
    <location>
        <begin position="127"/>
        <end position="139"/>
    </location>
</feature>
<dbReference type="Proteomes" id="UP001141552">
    <property type="component" value="Unassembled WGS sequence"/>
</dbReference>
<comment type="caution">
    <text evidence="7">The sequence shown here is derived from an EMBL/GenBank/DDBJ whole genome shotgun (WGS) entry which is preliminary data.</text>
</comment>
<organism evidence="7 8">
    <name type="scientific">Turnera subulata</name>
    <dbReference type="NCBI Taxonomy" id="218843"/>
    <lineage>
        <taxon>Eukaryota</taxon>
        <taxon>Viridiplantae</taxon>
        <taxon>Streptophyta</taxon>
        <taxon>Embryophyta</taxon>
        <taxon>Tracheophyta</taxon>
        <taxon>Spermatophyta</taxon>
        <taxon>Magnoliopsida</taxon>
        <taxon>eudicotyledons</taxon>
        <taxon>Gunneridae</taxon>
        <taxon>Pentapetalae</taxon>
        <taxon>rosids</taxon>
        <taxon>fabids</taxon>
        <taxon>Malpighiales</taxon>
        <taxon>Passifloraceae</taxon>
        <taxon>Turnera</taxon>
    </lineage>
</organism>
<evidence type="ECO:0000313" key="7">
    <source>
        <dbReference type="EMBL" id="KAJ4843215.1"/>
    </source>
</evidence>
<feature type="region of interest" description="Disordered" evidence="5">
    <location>
        <begin position="744"/>
        <end position="777"/>
    </location>
</feature>
<dbReference type="SMART" id="SM00575">
    <property type="entry name" value="ZnF_PMZ"/>
    <property type="match status" value="1"/>
</dbReference>
<evidence type="ECO:0000259" key="6">
    <source>
        <dbReference type="PROSITE" id="PS50966"/>
    </source>
</evidence>
<keyword evidence="1" id="KW-0479">Metal-binding</keyword>
<dbReference type="Pfam" id="PF04434">
    <property type="entry name" value="SWIM"/>
    <property type="match status" value="1"/>
</dbReference>
<feature type="region of interest" description="Disordered" evidence="5">
    <location>
        <begin position="851"/>
        <end position="873"/>
    </location>
</feature>
<feature type="region of interest" description="Disordered" evidence="5">
    <location>
        <begin position="110"/>
        <end position="189"/>
    </location>
</feature>
<evidence type="ECO:0000256" key="1">
    <source>
        <dbReference type="ARBA" id="ARBA00022723"/>
    </source>
</evidence>
<dbReference type="EMBL" id="JAKUCV010002295">
    <property type="protein sequence ID" value="KAJ4843215.1"/>
    <property type="molecule type" value="Genomic_DNA"/>
</dbReference>
<proteinExistence type="predicted"/>
<feature type="compositionally biased region" description="Acidic residues" evidence="5">
    <location>
        <begin position="140"/>
        <end position="170"/>
    </location>
</feature>
<evidence type="ECO:0000313" key="8">
    <source>
        <dbReference type="Proteomes" id="UP001141552"/>
    </source>
</evidence>
<dbReference type="InterPro" id="IPR007527">
    <property type="entry name" value="Znf_SWIM"/>
</dbReference>
<accession>A0A9Q0G694</accession>
<evidence type="ECO:0000256" key="5">
    <source>
        <dbReference type="SAM" id="MobiDB-lite"/>
    </source>
</evidence>
<dbReference type="PANTHER" id="PTHR31973:SF187">
    <property type="entry name" value="MUTATOR TRANSPOSASE MUDRA PROTEIN"/>
    <property type="match status" value="1"/>
</dbReference>
<dbReference type="InterPro" id="IPR006564">
    <property type="entry name" value="Znf_PMZ"/>
</dbReference>
<dbReference type="OrthoDB" id="852184at2759"/>
<name>A0A9Q0G694_9ROSI</name>
<dbReference type="GO" id="GO:0008270">
    <property type="term" value="F:zinc ion binding"/>
    <property type="evidence" value="ECO:0007669"/>
    <property type="project" value="UniProtKB-KW"/>
</dbReference>
<protein>
    <recommendedName>
        <fullName evidence="6">SWIM-type domain-containing protein</fullName>
    </recommendedName>
</protein>
<feature type="region of interest" description="Disordered" evidence="5">
    <location>
        <begin position="804"/>
        <end position="824"/>
    </location>
</feature>
<feature type="compositionally biased region" description="Polar residues" evidence="5">
    <location>
        <begin position="855"/>
        <end position="873"/>
    </location>
</feature>
<evidence type="ECO:0000256" key="3">
    <source>
        <dbReference type="ARBA" id="ARBA00022833"/>
    </source>
</evidence>
<sequence>MYVCSKLGYLNVKIIYYRVPKEENAGKDRDTTLEEELHEVQDNDKSCGPLVDLLLKEGEADIYVEHGEEDHSFFGVENPVNVVRRLNILVPVSYNDTEGDGLDAVRISESFGSGHRGESSEGMNRGVSERGEEQDRVPSDSDDEYGGEDNIDEEDDAAEEEDAIEDEDAAEGGSEDRNDGTDDEGSNADSIDEAEHMYHVALGADADHEIGDTVDVDRWVPVHELTDNKDEELQLYRRWFVQVTYHKPNKIWVIRKYPYKKHDCGAENKSRRLTNKVIASYSVDKFGSASQNMRPTQIQEAARNKFRMNGGWWQEKNAKEEINKHFQGNVLQEYVRLQDYLETLKVTNPGSSVYLETEEGSHIFKRLYICFHALKVGFKTGCRRIIWVDGCFLKRYVGGKLLTAVGRDANNQMYPLAWTVVRGLIRAVADLLPYAERRRCVRHIFAKWRKANRGEALQIHFWKCVKATTVQELEELVSDFDEISEQARKDFLEANPKLFCRAFQETWCKSHVVDNNMCEVFNCFIIEARFKAIVSMLEDICRLMMSRIGSKELTVSEERSRWRNQFGSRITHEIERNKEIAANYLVQPNRSGKYECIDGVNVFVVDKNKRECTCRSWELTGIPCAHATAAISHDWDNVEDYASRCRPSSHLRLTPKEADLRQKESGSFGKERVLRGGQKFQGKCSVNCAWNMDTTLSYVEGSSKHNNSKALVEKHIKMLIMGVLLIQSQRPEYENAPSYVLLSQQTTESSSRKRKARIEPEDTAPAAAQSPVRPTRVPVTRSGRFAEVEPHPQQADIVTPVHSSIQSPTCSSAQPVHTEGESWSNNAPPFDSSLPDDNLIDELAVPLEQHVMHPTRQNPQRPSNKGRVRSTTNRRFNFGEGRGVLFSKSGFMVENPGTRSQRIHRVPSSRGRPRMSLTDIMHVERMRAQNTSNVQDNPEEAPKLPVLARNGRRGRGNRGACGRGRGRPAQRGRRGGTTSN</sequence>
<dbReference type="PROSITE" id="PS50966">
    <property type="entry name" value="ZF_SWIM"/>
    <property type="match status" value="1"/>
</dbReference>